<name>I3ZFL5_TERRK</name>
<dbReference type="Pfam" id="PF13692">
    <property type="entry name" value="Glyco_trans_1_4"/>
    <property type="match status" value="1"/>
</dbReference>
<dbReference type="GO" id="GO:0016757">
    <property type="term" value="F:glycosyltransferase activity"/>
    <property type="evidence" value="ECO:0007669"/>
    <property type="project" value="TreeGrafter"/>
</dbReference>
<keyword evidence="2" id="KW-1185">Reference proteome</keyword>
<dbReference type="Proteomes" id="UP000006056">
    <property type="component" value="Chromosome"/>
</dbReference>
<dbReference type="PANTHER" id="PTHR45947:SF3">
    <property type="entry name" value="SULFOQUINOVOSYL TRANSFERASE SQD2"/>
    <property type="match status" value="1"/>
</dbReference>
<dbReference type="eggNOG" id="COG0438">
    <property type="taxonomic scope" value="Bacteria"/>
</dbReference>
<reference evidence="1 2" key="1">
    <citation type="submission" date="2012-06" db="EMBL/GenBank/DDBJ databases">
        <title>Complete genome of Terriglobus roseus DSM 18391.</title>
        <authorList>
            <consortium name="US DOE Joint Genome Institute (JGI-PGF)"/>
            <person name="Lucas S."/>
            <person name="Copeland A."/>
            <person name="Lapidus A."/>
            <person name="Glavina del Rio T."/>
            <person name="Dalin E."/>
            <person name="Tice H."/>
            <person name="Bruce D."/>
            <person name="Goodwin L."/>
            <person name="Pitluck S."/>
            <person name="Peters L."/>
            <person name="Mikhailova N."/>
            <person name="Munk A.C.C."/>
            <person name="Kyrpides N."/>
            <person name="Mavromatis K."/>
            <person name="Ivanova N."/>
            <person name="Brettin T."/>
            <person name="Detter J.C."/>
            <person name="Han C."/>
            <person name="Larimer F."/>
            <person name="Land M."/>
            <person name="Hauser L."/>
            <person name="Markowitz V."/>
            <person name="Cheng J.-F."/>
            <person name="Hugenholtz P."/>
            <person name="Woyke T."/>
            <person name="Wu D."/>
            <person name="Brambilla E."/>
            <person name="Klenk H.-P."/>
            <person name="Eisen J.A."/>
        </authorList>
    </citation>
    <scope>NUCLEOTIDE SEQUENCE [LARGE SCALE GENOMIC DNA]</scope>
    <source>
        <strain evidence="2">DSM 18391 / NRRL B-41598 / KBS 63</strain>
    </source>
</reference>
<accession>I3ZFL5</accession>
<dbReference type="EMBL" id="CP003379">
    <property type="protein sequence ID" value="AFL88033.1"/>
    <property type="molecule type" value="Genomic_DNA"/>
</dbReference>
<dbReference type="PANTHER" id="PTHR45947">
    <property type="entry name" value="SULFOQUINOVOSYL TRANSFERASE SQD2"/>
    <property type="match status" value="1"/>
</dbReference>
<dbReference type="CDD" id="cd03801">
    <property type="entry name" value="GT4_PimA-like"/>
    <property type="match status" value="1"/>
</dbReference>
<dbReference type="OrthoDB" id="9764577at2"/>
<dbReference type="Gene3D" id="3.40.50.2000">
    <property type="entry name" value="Glycogen Phosphorylase B"/>
    <property type="match status" value="2"/>
</dbReference>
<gene>
    <name evidence="1" type="ordered locus">Terro_1731</name>
</gene>
<dbReference type="AlphaFoldDB" id="I3ZFL5"/>
<evidence type="ECO:0000313" key="2">
    <source>
        <dbReference type="Proteomes" id="UP000006056"/>
    </source>
</evidence>
<sequence>MALAESTVESQALSQRPLSLIFYDLNDPLDAGLWAGTAAHIIHHLREAGHKVSVVGPQLPTLRRVSTSLFYHFYNRVFRKYYHVDRDRFLTWVFTQVGNLKLFLHARADGVITLSPPFTAYLRSREPIYLLHDGTWSQMLETYPHLSPSRMPSRIVEGGKKLDNITFRRSDVSYVMASKWAADRATSDYGIDPKKMSVLPFGANFDVDPSDSEVAAGISARGRNVCQLLFVGRDWERKGGPLAVAICCALRGLGVEVELHVVGCSPTGLTDFVHVHGLLRKTDPAQRELLQRLYTESDFFLLPASAEAQGIVFNESAAYGLPVIATNVGGISSVVQHDVWGVLFLPDTPPEAYAQRIASIYKDRELYLNMCWSARRDYVSRLSGSRYVAQLVNIIRRHQANRS</sequence>
<dbReference type="InterPro" id="IPR050194">
    <property type="entry name" value="Glycosyltransferase_grp1"/>
</dbReference>
<dbReference type="KEGG" id="trs:Terro_1731"/>
<dbReference type="RefSeq" id="WP_014785602.1">
    <property type="nucleotide sequence ID" value="NC_018014.1"/>
</dbReference>
<dbReference type="SUPFAM" id="SSF53756">
    <property type="entry name" value="UDP-Glycosyltransferase/glycogen phosphorylase"/>
    <property type="match status" value="1"/>
</dbReference>
<keyword evidence="1" id="KW-0808">Transferase</keyword>
<protein>
    <submittedName>
        <fullName evidence="1">Glycosyltransferase</fullName>
    </submittedName>
</protein>
<evidence type="ECO:0000313" key="1">
    <source>
        <dbReference type="EMBL" id="AFL88033.1"/>
    </source>
</evidence>
<proteinExistence type="predicted"/>
<organism evidence="1 2">
    <name type="scientific">Terriglobus roseus (strain DSM 18391 / NRRL B-41598 / KBS 63)</name>
    <dbReference type="NCBI Taxonomy" id="926566"/>
    <lineage>
        <taxon>Bacteria</taxon>
        <taxon>Pseudomonadati</taxon>
        <taxon>Acidobacteriota</taxon>
        <taxon>Terriglobia</taxon>
        <taxon>Terriglobales</taxon>
        <taxon>Acidobacteriaceae</taxon>
        <taxon>Terriglobus</taxon>
    </lineage>
</organism>
<dbReference type="HOGENOM" id="CLU_044324_0_0_0"/>
<dbReference type="STRING" id="926566.Terro_1731"/>